<protein>
    <submittedName>
        <fullName evidence="2">Glycosyltransferase involved in cell wall biosynthesis</fullName>
    </submittedName>
</protein>
<dbReference type="EMBL" id="SNZH01000020">
    <property type="protein sequence ID" value="TDR38603.1"/>
    <property type="molecule type" value="Genomic_DNA"/>
</dbReference>
<feature type="domain" description="Glycosyltransferase 2-like" evidence="1">
    <location>
        <begin position="8"/>
        <end position="130"/>
    </location>
</feature>
<dbReference type="InterPro" id="IPR029044">
    <property type="entry name" value="Nucleotide-diphossugar_trans"/>
</dbReference>
<dbReference type="Pfam" id="PF00535">
    <property type="entry name" value="Glycos_transf_2"/>
    <property type="match status" value="1"/>
</dbReference>
<evidence type="ECO:0000313" key="2">
    <source>
        <dbReference type="EMBL" id="TDR38603.1"/>
    </source>
</evidence>
<dbReference type="CDD" id="cd00761">
    <property type="entry name" value="Glyco_tranf_GTA_type"/>
    <property type="match status" value="1"/>
</dbReference>
<organism evidence="2 3">
    <name type="scientific">Tahibacter aquaticus</name>
    <dbReference type="NCBI Taxonomy" id="520092"/>
    <lineage>
        <taxon>Bacteria</taxon>
        <taxon>Pseudomonadati</taxon>
        <taxon>Pseudomonadota</taxon>
        <taxon>Gammaproteobacteria</taxon>
        <taxon>Lysobacterales</taxon>
        <taxon>Rhodanobacteraceae</taxon>
        <taxon>Tahibacter</taxon>
    </lineage>
</organism>
<dbReference type="Proteomes" id="UP000295293">
    <property type="component" value="Unassembled WGS sequence"/>
</dbReference>
<evidence type="ECO:0000313" key="3">
    <source>
        <dbReference type="Proteomes" id="UP000295293"/>
    </source>
</evidence>
<evidence type="ECO:0000259" key="1">
    <source>
        <dbReference type="Pfam" id="PF00535"/>
    </source>
</evidence>
<accession>A0A4R6YMI2</accession>
<proteinExistence type="predicted"/>
<keyword evidence="2" id="KW-0808">Transferase</keyword>
<keyword evidence="3" id="KW-1185">Reference proteome</keyword>
<dbReference type="RefSeq" id="WP_133821415.1">
    <property type="nucleotide sequence ID" value="NZ_SNZH01000020.1"/>
</dbReference>
<gene>
    <name evidence="2" type="ORF">DFR29_120104</name>
</gene>
<dbReference type="GO" id="GO:0016740">
    <property type="term" value="F:transferase activity"/>
    <property type="evidence" value="ECO:0007669"/>
    <property type="project" value="UniProtKB-KW"/>
</dbReference>
<dbReference type="AlphaFoldDB" id="A0A4R6YMI2"/>
<dbReference type="OrthoDB" id="9801954at2"/>
<sequence>MTAPKLGVLTASHNRRDSLQRLHRALAQQDSVLDWLHVVVDDASDPPIAEADIGAQPGRLAFRRNPRNLGPLITRNTALEIALSHAVDLVAFVDDDDTVTADFFCYVRDMWINHRNVGWFVSRCRFTGSTVPGSADWPAADGVYDWYDDMQIRRRFGADVMHVISAQRLAGVRFSTWGRYQREWTFLARLARSGGFYASNRITKESSYSPDGLTLRRRGPAPDLVTCVSYVTKPAIIALHRPFSYTAWRSLARQLIRFPLRLALLALRRLGLA</sequence>
<dbReference type="Gene3D" id="3.90.550.10">
    <property type="entry name" value="Spore Coat Polysaccharide Biosynthesis Protein SpsA, Chain A"/>
    <property type="match status" value="1"/>
</dbReference>
<name>A0A4R6YMI2_9GAMM</name>
<dbReference type="SUPFAM" id="SSF53448">
    <property type="entry name" value="Nucleotide-diphospho-sugar transferases"/>
    <property type="match status" value="1"/>
</dbReference>
<comment type="caution">
    <text evidence="2">The sequence shown here is derived from an EMBL/GenBank/DDBJ whole genome shotgun (WGS) entry which is preliminary data.</text>
</comment>
<dbReference type="InterPro" id="IPR001173">
    <property type="entry name" value="Glyco_trans_2-like"/>
</dbReference>
<reference evidence="2 3" key="1">
    <citation type="submission" date="2019-03" db="EMBL/GenBank/DDBJ databases">
        <title>Genomic Encyclopedia of Type Strains, Phase IV (KMG-IV): sequencing the most valuable type-strain genomes for metagenomic binning, comparative biology and taxonomic classification.</title>
        <authorList>
            <person name="Goeker M."/>
        </authorList>
    </citation>
    <scope>NUCLEOTIDE SEQUENCE [LARGE SCALE GENOMIC DNA]</scope>
    <source>
        <strain evidence="2 3">DSM 21667</strain>
    </source>
</reference>